<organism evidence="1 2">
    <name type="scientific">Araneus ventricosus</name>
    <name type="common">Orbweaver spider</name>
    <name type="synonym">Epeira ventricosa</name>
    <dbReference type="NCBI Taxonomy" id="182803"/>
    <lineage>
        <taxon>Eukaryota</taxon>
        <taxon>Metazoa</taxon>
        <taxon>Ecdysozoa</taxon>
        <taxon>Arthropoda</taxon>
        <taxon>Chelicerata</taxon>
        <taxon>Arachnida</taxon>
        <taxon>Araneae</taxon>
        <taxon>Araneomorphae</taxon>
        <taxon>Entelegynae</taxon>
        <taxon>Araneoidea</taxon>
        <taxon>Araneidae</taxon>
        <taxon>Araneus</taxon>
    </lineage>
</organism>
<comment type="caution">
    <text evidence="1">The sequence shown here is derived from an EMBL/GenBank/DDBJ whole genome shotgun (WGS) entry which is preliminary data.</text>
</comment>
<accession>A0A4Y2IL89</accession>
<protein>
    <submittedName>
        <fullName evidence="1">Uncharacterized protein</fullName>
    </submittedName>
</protein>
<proteinExistence type="predicted"/>
<dbReference type="AlphaFoldDB" id="A0A4Y2IL89"/>
<keyword evidence="2" id="KW-1185">Reference proteome</keyword>
<name>A0A4Y2IL89_ARAVE</name>
<reference evidence="1 2" key="1">
    <citation type="journal article" date="2019" name="Sci. Rep.">
        <title>Orb-weaving spider Araneus ventricosus genome elucidates the spidroin gene catalogue.</title>
        <authorList>
            <person name="Kono N."/>
            <person name="Nakamura H."/>
            <person name="Ohtoshi R."/>
            <person name="Moran D.A.P."/>
            <person name="Shinohara A."/>
            <person name="Yoshida Y."/>
            <person name="Fujiwara M."/>
            <person name="Mori M."/>
            <person name="Tomita M."/>
            <person name="Arakawa K."/>
        </authorList>
    </citation>
    <scope>NUCLEOTIDE SEQUENCE [LARGE SCALE GENOMIC DNA]</scope>
</reference>
<sequence length="114" mass="12834">METGTSASPKPRIHAQMCELWGSPHCSYRCCPNFPKNKVTEGKTFVSAFKEREKTVNSNAKTPNQNVQLTVTPKNTDTSLLTSQETVIVSLPQDLLANKELADLFRFRNKCKLF</sequence>
<dbReference type="Proteomes" id="UP000499080">
    <property type="component" value="Unassembled WGS sequence"/>
</dbReference>
<dbReference type="EMBL" id="BGPR01002753">
    <property type="protein sequence ID" value="GBM78467.1"/>
    <property type="molecule type" value="Genomic_DNA"/>
</dbReference>
<evidence type="ECO:0000313" key="2">
    <source>
        <dbReference type="Proteomes" id="UP000499080"/>
    </source>
</evidence>
<evidence type="ECO:0000313" key="1">
    <source>
        <dbReference type="EMBL" id="GBM78467.1"/>
    </source>
</evidence>
<gene>
    <name evidence="1" type="ORF">AVEN_119229_1</name>
</gene>